<gene>
    <name evidence="9" type="ORF">AN216_01860</name>
</gene>
<dbReference type="Gene3D" id="1.10.730.10">
    <property type="entry name" value="Isoleucyl-tRNA Synthetase, Domain 1"/>
    <property type="match status" value="1"/>
</dbReference>
<dbReference type="GO" id="GO:0004814">
    <property type="term" value="F:arginine-tRNA ligase activity"/>
    <property type="evidence" value="ECO:0007669"/>
    <property type="project" value="UniProtKB-EC"/>
</dbReference>
<evidence type="ECO:0000313" key="9">
    <source>
        <dbReference type="EMBL" id="OEV05732.1"/>
    </source>
</evidence>
<dbReference type="GO" id="GO:0006420">
    <property type="term" value="P:arginyl-tRNA aminoacylation"/>
    <property type="evidence" value="ECO:0007669"/>
    <property type="project" value="InterPro"/>
</dbReference>
<dbReference type="PANTHER" id="PTHR11956:SF5">
    <property type="entry name" value="ARGININE--TRNA LIGASE, CYTOPLASMIC"/>
    <property type="match status" value="1"/>
</dbReference>
<dbReference type="EC" id="6.1.1.19" evidence="1"/>
<evidence type="ECO:0000259" key="7">
    <source>
        <dbReference type="SMART" id="SM00836"/>
    </source>
</evidence>
<comment type="caution">
    <text evidence="9">The sequence shown here is derived from an EMBL/GenBank/DDBJ whole genome shotgun (WGS) entry which is preliminary data.</text>
</comment>
<keyword evidence="3" id="KW-0547">Nucleotide-binding</keyword>
<accession>A0A1E7KP19</accession>
<evidence type="ECO:0000256" key="6">
    <source>
        <dbReference type="SAM" id="MobiDB-lite"/>
    </source>
</evidence>
<dbReference type="OrthoDB" id="9803211at2"/>
<evidence type="ECO:0000259" key="8">
    <source>
        <dbReference type="SMART" id="SM01016"/>
    </source>
</evidence>
<dbReference type="STRING" id="1075402.AN216_01860"/>
<evidence type="ECO:0000313" key="10">
    <source>
        <dbReference type="Proteomes" id="UP000176101"/>
    </source>
</evidence>
<dbReference type="AlphaFoldDB" id="A0A1E7KP19"/>
<dbReference type="SUPFAM" id="SSF55190">
    <property type="entry name" value="Arginyl-tRNA synthetase (ArgRS), N-terminal 'additional' domain"/>
    <property type="match status" value="1"/>
</dbReference>
<keyword evidence="10" id="KW-1185">Reference proteome</keyword>
<organism evidence="9 10">
    <name type="scientific">Streptomyces oceani</name>
    <dbReference type="NCBI Taxonomy" id="1075402"/>
    <lineage>
        <taxon>Bacteria</taxon>
        <taxon>Bacillati</taxon>
        <taxon>Actinomycetota</taxon>
        <taxon>Actinomycetes</taxon>
        <taxon>Kitasatosporales</taxon>
        <taxon>Streptomycetaceae</taxon>
        <taxon>Streptomyces</taxon>
    </lineage>
</organism>
<dbReference type="SMART" id="SM01016">
    <property type="entry name" value="Arg_tRNA_synt_N"/>
    <property type="match status" value="1"/>
</dbReference>
<name>A0A1E7KP19_9ACTN</name>
<dbReference type="Gene3D" id="3.30.1360.70">
    <property type="entry name" value="Arginyl tRNA synthetase N-terminal domain"/>
    <property type="match status" value="1"/>
</dbReference>
<proteinExistence type="predicted"/>
<dbReference type="GO" id="GO:0005524">
    <property type="term" value="F:ATP binding"/>
    <property type="evidence" value="ECO:0007669"/>
    <property type="project" value="UniProtKB-KW"/>
</dbReference>
<dbReference type="InterPro" id="IPR036695">
    <property type="entry name" value="Arg-tRNA-synth_N_sf"/>
</dbReference>
<evidence type="ECO:0000256" key="3">
    <source>
        <dbReference type="ARBA" id="ARBA00022741"/>
    </source>
</evidence>
<dbReference type="InterPro" id="IPR005148">
    <property type="entry name" value="Arg-tRNA-synth_N"/>
</dbReference>
<feature type="domain" description="DALR anticodon binding" evidence="7">
    <location>
        <begin position="174"/>
        <end position="292"/>
    </location>
</feature>
<sequence length="292" mass="30281">MTPAQLSRTVLHALHGLVDDTGSRVSLPERAVIESPPRHGHADYATGVLLRLARAAGTAPGPLARRLAARLERQPGIGRVEAASAGFVTVTLNATGRAALVRELCSLEHQPSPTDDPARDAANWTAATARRPAVARASAQPSAPARAPAPALAQSPAPAQLLVRTEESSPLFRVQYAHARARALLRNGAALGVEPAPGAGGYACAEPAERALLALLADHARVAAAGRPDRHARHLDDIARAFRHCHDACPPLPHGPEKPEAAHRARLALAEATGTVLAGGLTQLGVTAPAHL</sequence>
<feature type="region of interest" description="Disordered" evidence="6">
    <location>
        <begin position="128"/>
        <end position="153"/>
    </location>
</feature>
<comment type="catalytic activity">
    <reaction evidence="5">
        <text>tRNA(Arg) + L-arginine + ATP = L-arginyl-tRNA(Arg) + AMP + diphosphate</text>
        <dbReference type="Rhea" id="RHEA:20301"/>
        <dbReference type="Rhea" id="RHEA-COMP:9658"/>
        <dbReference type="Rhea" id="RHEA-COMP:9673"/>
        <dbReference type="ChEBI" id="CHEBI:30616"/>
        <dbReference type="ChEBI" id="CHEBI:32682"/>
        <dbReference type="ChEBI" id="CHEBI:33019"/>
        <dbReference type="ChEBI" id="CHEBI:78442"/>
        <dbReference type="ChEBI" id="CHEBI:78513"/>
        <dbReference type="ChEBI" id="CHEBI:456215"/>
        <dbReference type="EC" id="6.1.1.19"/>
    </reaction>
</comment>
<dbReference type="SUPFAM" id="SSF47323">
    <property type="entry name" value="Anticodon-binding domain of a subclass of class I aminoacyl-tRNA synthetases"/>
    <property type="match status" value="1"/>
</dbReference>
<evidence type="ECO:0000256" key="2">
    <source>
        <dbReference type="ARBA" id="ARBA00022598"/>
    </source>
</evidence>
<evidence type="ECO:0000256" key="4">
    <source>
        <dbReference type="ARBA" id="ARBA00022840"/>
    </source>
</evidence>
<reference evidence="9 10" key="1">
    <citation type="journal article" date="2016" name="Front. Microbiol.">
        <title>Comparative Genomics Analysis of Streptomyces Species Reveals Their Adaptation to the Marine Environment and Their Diversity at the Genomic Level.</title>
        <authorList>
            <person name="Tian X."/>
            <person name="Zhang Z."/>
            <person name="Yang T."/>
            <person name="Chen M."/>
            <person name="Li J."/>
            <person name="Chen F."/>
            <person name="Yang J."/>
            <person name="Li W."/>
            <person name="Zhang B."/>
            <person name="Zhang Z."/>
            <person name="Wu J."/>
            <person name="Zhang C."/>
            <person name="Long L."/>
            <person name="Xiao J."/>
        </authorList>
    </citation>
    <scope>NUCLEOTIDE SEQUENCE [LARGE SCALE GENOMIC DNA]</scope>
    <source>
        <strain evidence="9 10">SCSIO 02100</strain>
    </source>
</reference>
<dbReference type="SMART" id="SM00836">
    <property type="entry name" value="DALR_1"/>
    <property type="match status" value="1"/>
</dbReference>
<protein>
    <recommendedName>
        <fullName evidence="1">arginine--tRNA ligase</fullName>
        <ecNumber evidence="1">6.1.1.19</ecNumber>
    </recommendedName>
</protein>
<dbReference type="InterPro" id="IPR001278">
    <property type="entry name" value="Arg-tRNA-ligase"/>
</dbReference>
<feature type="domain" description="Arginyl tRNA synthetase N-terminal" evidence="8">
    <location>
        <begin position="4"/>
        <end position="92"/>
    </location>
</feature>
<keyword evidence="4" id="KW-0067">ATP-binding</keyword>
<evidence type="ECO:0000256" key="5">
    <source>
        <dbReference type="ARBA" id="ARBA00049339"/>
    </source>
</evidence>
<dbReference type="RefSeq" id="WP_070194795.1">
    <property type="nucleotide sequence ID" value="NZ_LJGU01000093.1"/>
</dbReference>
<dbReference type="PANTHER" id="PTHR11956">
    <property type="entry name" value="ARGINYL-TRNA SYNTHETASE"/>
    <property type="match status" value="1"/>
</dbReference>
<evidence type="ECO:0000256" key="1">
    <source>
        <dbReference type="ARBA" id="ARBA00012837"/>
    </source>
</evidence>
<dbReference type="PATRIC" id="fig|1075402.3.peg.3755"/>
<dbReference type="Pfam" id="PF05746">
    <property type="entry name" value="DALR_1"/>
    <property type="match status" value="1"/>
</dbReference>
<dbReference type="Pfam" id="PF03485">
    <property type="entry name" value="Arg_tRNA_synt_N"/>
    <property type="match status" value="1"/>
</dbReference>
<dbReference type="Proteomes" id="UP000176101">
    <property type="component" value="Unassembled WGS sequence"/>
</dbReference>
<dbReference type="InterPro" id="IPR009080">
    <property type="entry name" value="tRNAsynth_Ia_anticodon-bd"/>
</dbReference>
<dbReference type="GO" id="GO:0005737">
    <property type="term" value="C:cytoplasm"/>
    <property type="evidence" value="ECO:0007669"/>
    <property type="project" value="InterPro"/>
</dbReference>
<keyword evidence="2" id="KW-0436">Ligase</keyword>
<dbReference type="InterPro" id="IPR008909">
    <property type="entry name" value="DALR_anticod-bd"/>
</dbReference>
<dbReference type="EMBL" id="LJGU01000093">
    <property type="protein sequence ID" value="OEV05732.1"/>
    <property type="molecule type" value="Genomic_DNA"/>
</dbReference>